<dbReference type="Gene3D" id="3.40.50.720">
    <property type="entry name" value="NAD(P)-binding Rossmann-like Domain"/>
    <property type="match status" value="1"/>
</dbReference>
<protein>
    <submittedName>
        <fullName evidence="2">Putative short-chain dehydrogenase</fullName>
    </submittedName>
</protein>
<dbReference type="InterPro" id="IPR002347">
    <property type="entry name" value="SDR_fam"/>
</dbReference>
<dbReference type="Proteomes" id="UP000009885">
    <property type="component" value="Unassembled WGS sequence"/>
</dbReference>
<name>K9AT84_9STAP</name>
<dbReference type="STRING" id="1229783.C273_00720"/>
<reference evidence="2 3" key="1">
    <citation type="journal article" date="2013" name="Genome Announc.">
        <title>Genome Sequence of Staphylococcus massiliensis Strain S46, Isolated from the Surface of Healthy Human Skin.</title>
        <authorList>
            <person name="Srivastav R."/>
            <person name="Singh A."/>
            <person name="Jangir P.K."/>
            <person name="Kumari C."/>
            <person name="Muduli S."/>
            <person name="Sharma R."/>
        </authorList>
    </citation>
    <scope>NUCLEOTIDE SEQUENCE [LARGE SCALE GENOMIC DNA]</scope>
    <source>
        <strain evidence="2 3">S46</strain>
    </source>
</reference>
<dbReference type="AlphaFoldDB" id="K9AT84"/>
<dbReference type="CDD" id="cd05233">
    <property type="entry name" value="SDR_c"/>
    <property type="match status" value="1"/>
</dbReference>
<dbReference type="InterPro" id="IPR050259">
    <property type="entry name" value="SDR"/>
</dbReference>
<evidence type="ECO:0000313" key="3">
    <source>
        <dbReference type="Proteomes" id="UP000009885"/>
    </source>
</evidence>
<dbReference type="PATRIC" id="fig|1229783.3.peg.147"/>
<evidence type="ECO:0000256" key="1">
    <source>
        <dbReference type="ARBA" id="ARBA00006484"/>
    </source>
</evidence>
<sequence>MKALVLGGSGSIGKAIVHALLEKDYEVILHYHHAQLNDLENEFKHQPVTFVQADLSQTEIDINAFDFIQNLDALIYVSGQSLYGQLQDMNDVTIDACYNLNVKHLIGLSRHFIDQLRQSDQGRIVVVSSIWGETGASFETIYSTMKGAQLAFVKALAKEVALTSVTVNALAPGIVRGRMTDDFDQSDLEAILEEIPQQRLIAPSEVAHACMYLLDPMSQSITGTVHRINGGWYV</sequence>
<proteinExistence type="inferred from homology"/>
<dbReference type="RefSeq" id="WP_009381769.1">
    <property type="nucleotide sequence ID" value="NZ_AMSQ01000001.1"/>
</dbReference>
<keyword evidence="3" id="KW-1185">Reference proteome</keyword>
<accession>K9AT84</accession>
<dbReference type="EMBL" id="AMSQ01000001">
    <property type="protein sequence ID" value="EKU50499.1"/>
    <property type="molecule type" value="Genomic_DNA"/>
</dbReference>
<dbReference type="PANTHER" id="PTHR42879:SF2">
    <property type="entry name" value="3-OXOACYL-[ACYL-CARRIER-PROTEIN] REDUCTASE FABG"/>
    <property type="match status" value="1"/>
</dbReference>
<gene>
    <name evidence="2" type="ORF">C273_00720</name>
</gene>
<dbReference type="eggNOG" id="COG1028">
    <property type="taxonomic scope" value="Bacteria"/>
</dbReference>
<comment type="similarity">
    <text evidence="1">Belongs to the short-chain dehydrogenases/reductases (SDR) family.</text>
</comment>
<dbReference type="InterPro" id="IPR036291">
    <property type="entry name" value="NAD(P)-bd_dom_sf"/>
</dbReference>
<dbReference type="OrthoDB" id="9803333at2"/>
<dbReference type="NCBIfam" id="NF047420">
    <property type="entry name" value="EF_P_mod_YmfI"/>
    <property type="match status" value="1"/>
</dbReference>
<evidence type="ECO:0000313" key="2">
    <source>
        <dbReference type="EMBL" id="EKU50499.1"/>
    </source>
</evidence>
<dbReference type="SUPFAM" id="SSF51735">
    <property type="entry name" value="NAD(P)-binding Rossmann-fold domains"/>
    <property type="match status" value="1"/>
</dbReference>
<dbReference type="PRINTS" id="PR00081">
    <property type="entry name" value="GDHRDH"/>
</dbReference>
<dbReference type="Pfam" id="PF00106">
    <property type="entry name" value="adh_short"/>
    <property type="match status" value="1"/>
</dbReference>
<organism evidence="2 3">
    <name type="scientific">Staphylococcus massiliensis S46</name>
    <dbReference type="NCBI Taxonomy" id="1229783"/>
    <lineage>
        <taxon>Bacteria</taxon>
        <taxon>Bacillati</taxon>
        <taxon>Bacillota</taxon>
        <taxon>Bacilli</taxon>
        <taxon>Bacillales</taxon>
        <taxon>Staphylococcaceae</taxon>
        <taxon>Staphylococcus</taxon>
    </lineage>
</organism>
<comment type="caution">
    <text evidence="2">The sequence shown here is derived from an EMBL/GenBank/DDBJ whole genome shotgun (WGS) entry which is preliminary data.</text>
</comment>
<dbReference type="PANTHER" id="PTHR42879">
    <property type="entry name" value="3-OXOACYL-(ACYL-CARRIER-PROTEIN) REDUCTASE"/>
    <property type="match status" value="1"/>
</dbReference>